<feature type="non-terminal residue" evidence="1">
    <location>
        <position position="1"/>
    </location>
</feature>
<accession>A0A6G3TMX9</accession>
<proteinExistence type="predicted"/>
<dbReference type="Proteomes" id="UP000475666">
    <property type="component" value="Unassembled WGS sequence"/>
</dbReference>
<dbReference type="EMBL" id="JAAGMQ010000965">
    <property type="protein sequence ID" value="NEC37943.1"/>
    <property type="molecule type" value="Genomic_DNA"/>
</dbReference>
<organism evidence="1 2">
    <name type="scientific">Streptomyces rubrogriseus</name>
    <dbReference type="NCBI Taxonomy" id="194673"/>
    <lineage>
        <taxon>Bacteria</taxon>
        <taxon>Bacillati</taxon>
        <taxon>Actinomycetota</taxon>
        <taxon>Actinomycetes</taxon>
        <taxon>Kitasatosporales</taxon>
        <taxon>Streptomycetaceae</taxon>
        <taxon>Streptomyces</taxon>
        <taxon>Streptomyces violaceoruber group</taxon>
    </lineage>
</organism>
<reference evidence="1 2" key="1">
    <citation type="submission" date="2020-01" db="EMBL/GenBank/DDBJ databases">
        <title>Insect and environment-associated Actinomycetes.</title>
        <authorList>
            <person name="Currrie C."/>
            <person name="Chevrette M."/>
            <person name="Carlson C."/>
            <person name="Stubbendieck R."/>
            <person name="Wendt-Pienkowski E."/>
        </authorList>
    </citation>
    <scope>NUCLEOTIDE SEQUENCE [LARGE SCALE GENOMIC DNA]</scope>
    <source>
        <strain evidence="1 2">SID7739</strain>
    </source>
</reference>
<dbReference type="InterPro" id="IPR036628">
    <property type="entry name" value="Clp_N_dom_sf"/>
</dbReference>
<evidence type="ECO:0000313" key="1">
    <source>
        <dbReference type="EMBL" id="NEC37943.1"/>
    </source>
</evidence>
<protein>
    <submittedName>
        <fullName evidence="1">Peptidase</fullName>
    </submittedName>
</protein>
<sequence>ARAGGPDLLAALVADPRTRAAEVLARAAVEPHSVLARVESHFEPTP</sequence>
<evidence type="ECO:0000313" key="2">
    <source>
        <dbReference type="Proteomes" id="UP000475666"/>
    </source>
</evidence>
<dbReference type="AlphaFoldDB" id="A0A6G3TMX9"/>
<dbReference type="Gene3D" id="1.10.1780.10">
    <property type="entry name" value="Clp, N-terminal domain"/>
    <property type="match status" value="1"/>
</dbReference>
<gene>
    <name evidence="1" type="ORF">G3I66_32920</name>
</gene>
<name>A0A6G3TMX9_9ACTN</name>
<comment type="caution">
    <text evidence="1">The sequence shown here is derived from an EMBL/GenBank/DDBJ whole genome shotgun (WGS) entry which is preliminary data.</text>
</comment>